<keyword evidence="1" id="KW-0413">Isomerase</keyword>
<evidence type="ECO:0000313" key="3">
    <source>
        <dbReference type="Proteomes" id="UP000219259"/>
    </source>
</evidence>
<sequence>SVELRDDNGNELTVSQGQTVLFPATTQSVTLKPAPQAKLLETYIA</sequence>
<accession>A0A2A6E646</accession>
<organism evidence="1 3">
    <name type="scientific">Tannerella forsythia</name>
    <name type="common">Bacteroides forsythus</name>
    <dbReference type="NCBI Taxonomy" id="28112"/>
    <lineage>
        <taxon>Bacteria</taxon>
        <taxon>Pseudomonadati</taxon>
        <taxon>Bacteroidota</taxon>
        <taxon>Bacteroidia</taxon>
        <taxon>Bacteroidales</taxon>
        <taxon>Tannerellaceae</taxon>
        <taxon>Tannerella</taxon>
    </lineage>
</organism>
<comment type="caution">
    <text evidence="1">The sequence shown here is derived from an EMBL/GenBank/DDBJ whole genome shotgun (WGS) entry which is preliminary data.</text>
</comment>
<dbReference type="EMBL" id="NSLJ01000015">
    <property type="protein sequence ID" value="PDP43743.1"/>
    <property type="molecule type" value="Genomic_DNA"/>
</dbReference>
<reference evidence="1 3" key="1">
    <citation type="submission" date="2017-09" db="EMBL/GenBank/DDBJ databases">
        <title>Phase variable restriction modification systems are present in the genome sequences of periodontal pathogens Prevotella intermedia, Tannerella forsythia and Porphyromonas gingivalis.</title>
        <authorList>
            <person name="Haigh R.D."/>
            <person name="Crawford L."/>
            <person name="Ralph J."/>
            <person name="Wanford J."/>
            <person name="Vartoukian S.R."/>
            <person name="Hijazib K."/>
            <person name="Wade W."/>
            <person name="Oggioni M.R."/>
        </authorList>
    </citation>
    <scope>NUCLEOTIDE SEQUENCE [LARGE SCALE GENOMIC DNA]</scope>
    <source>
        <strain evidence="1 3">WW11663</strain>
    </source>
</reference>
<feature type="non-terminal residue" evidence="1">
    <location>
        <position position="1"/>
    </location>
</feature>
<dbReference type="Proteomes" id="UP000219259">
    <property type="component" value="Unassembled WGS sequence"/>
</dbReference>
<evidence type="ECO:0000313" key="1">
    <source>
        <dbReference type="EMBL" id="PDP43044.1"/>
    </source>
</evidence>
<gene>
    <name evidence="2" type="ORF">CLI86_07260</name>
    <name evidence="1" type="ORF">CLI86_10250</name>
</gene>
<protein>
    <submittedName>
        <fullName evidence="1">Mannose-6-phosphate isomerase</fullName>
    </submittedName>
</protein>
<dbReference type="AlphaFoldDB" id="A0A2A6E646"/>
<dbReference type="GO" id="GO:0016853">
    <property type="term" value="F:isomerase activity"/>
    <property type="evidence" value="ECO:0007669"/>
    <property type="project" value="UniProtKB-KW"/>
</dbReference>
<proteinExistence type="predicted"/>
<evidence type="ECO:0000313" key="2">
    <source>
        <dbReference type="EMBL" id="PDP43743.1"/>
    </source>
</evidence>
<name>A0A2A6E646_TANFO</name>
<dbReference type="EMBL" id="NSLJ01000029">
    <property type="protein sequence ID" value="PDP43044.1"/>
    <property type="molecule type" value="Genomic_DNA"/>
</dbReference>